<sequence length="682" mass="77787">MLYKLSWRSFLKQFRSYGIYLISITMAVMIYYSFNAMTHDQPLTKRAAQDIKIENILTVGSFFVIVMMVFFVLSANRFFITKRQQEVALYQLFGMKRRRIIFQSLVEIFALNLLAFLLGIGFGVIFSKLFSMILVKAMALDVTSSLFFSWQSVYVTAAVFIFVFIISAVQNVMVLSKKQVDGVFSAKSSFDLQKLKIKPYEISLGIFSLLLIISAYLVAFFIRPLTFRFVSISESFSILFWLPGGILLACIIGTYLFYRYGLKTIFYFLDKKKSRYYGLNYYERSRGLVAILKNWRSLALVTLLTALAIALIGGAISLVSIQSQVSQNETPTDFQIHTNELAKLKKIIKDNDGKITTSQNLHYKVTAGRFSLKLFSSEAINRFNLINILKLSDYQKFQEKHDDLPKIDSLKNNSGVLFSYDYVLYNSVGEVGRKITLPNGVAMTVQHFYSDLLGDSLLRYNAGVLVLPDAQFEAIQGVTYTIAMVNVKTKDEEKLANAVEKELNSDWGNDIYYDFSYQAGYLKGDITTKALKNTIPQTFTGNYSRLNHTSRFPIVRRATREAGIFMYVATFLGMIASITTAATVMLRQLSEVENGKKDFLLLQKLGVSRKQMKRNLYYQNAWIFAPPVLLVSGHAGFAIYTWSQFVTTGSYWLAYLFCGIVAVIYFIAYILTVKFFLHSWES</sequence>
<comment type="similarity">
    <text evidence="6">Belongs to the ABC-4 integral membrane protein family.</text>
</comment>
<feature type="transmembrane region" description="Helical" evidence="6">
    <location>
        <begin position="202"/>
        <end position="222"/>
    </location>
</feature>
<feature type="transmembrane region" description="Helical" evidence="6">
    <location>
        <begin position="17"/>
        <end position="36"/>
    </location>
</feature>
<dbReference type="Pfam" id="PF02687">
    <property type="entry name" value="FtsX"/>
    <property type="match status" value="1"/>
</dbReference>
<keyword evidence="2 6" id="KW-1003">Cell membrane</keyword>
<feature type="transmembrane region" description="Helical" evidence="6">
    <location>
        <begin position="652"/>
        <end position="677"/>
    </location>
</feature>
<dbReference type="PANTHER" id="PTHR46795">
    <property type="entry name" value="ABC TRANSPORTER PERMEASE-RELATED-RELATED"/>
    <property type="match status" value="1"/>
</dbReference>
<feature type="transmembrane region" description="Helical" evidence="6">
    <location>
        <begin position="238"/>
        <end position="258"/>
    </location>
</feature>
<dbReference type="InterPro" id="IPR027022">
    <property type="entry name" value="ABC_permease_BceB-typ"/>
</dbReference>
<proteinExistence type="inferred from homology"/>
<evidence type="ECO:0000256" key="2">
    <source>
        <dbReference type="ARBA" id="ARBA00022475"/>
    </source>
</evidence>
<evidence type="ECO:0000313" key="8">
    <source>
        <dbReference type="EMBL" id="PAA99977.1"/>
    </source>
</evidence>
<feature type="transmembrane region" description="Helical" evidence="6">
    <location>
        <begin position="621"/>
        <end position="640"/>
    </location>
</feature>
<feature type="transmembrane region" description="Helical" evidence="6">
    <location>
        <begin position="100"/>
        <end position="126"/>
    </location>
</feature>
<evidence type="ECO:0000256" key="6">
    <source>
        <dbReference type="PIRNR" id="PIRNR018968"/>
    </source>
</evidence>
<dbReference type="Proteomes" id="UP000216797">
    <property type="component" value="Unassembled WGS sequence"/>
</dbReference>
<dbReference type="GO" id="GO:0055085">
    <property type="term" value="P:transmembrane transport"/>
    <property type="evidence" value="ECO:0007669"/>
    <property type="project" value="UniProtKB-UniRule"/>
</dbReference>
<evidence type="ECO:0000256" key="4">
    <source>
        <dbReference type="ARBA" id="ARBA00022989"/>
    </source>
</evidence>
<evidence type="ECO:0000313" key="9">
    <source>
        <dbReference type="Proteomes" id="UP000216797"/>
    </source>
</evidence>
<dbReference type="InterPro" id="IPR003838">
    <property type="entry name" value="ABC3_permease_C"/>
</dbReference>
<evidence type="ECO:0000256" key="3">
    <source>
        <dbReference type="ARBA" id="ARBA00022692"/>
    </source>
</evidence>
<keyword evidence="9" id="KW-1185">Reference proteome</keyword>
<dbReference type="RefSeq" id="WP_095007124.1">
    <property type="nucleotide sequence ID" value="NZ_LHUG01000013.1"/>
</dbReference>
<dbReference type="EMBL" id="LHUG01000013">
    <property type="protein sequence ID" value="PAA99977.1"/>
    <property type="molecule type" value="Genomic_DNA"/>
</dbReference>
<dbReference type="InterPro" id="IPR052536">
    <property type="entry name" value="ABC-4_Integral_Memb_Prot"/>
</dbReference>
<organism evidence="8 9">
    <name type="scientific">Enterococcus canintestini</name>
    <dbReference type="NCBI Taxonomy" id="317010"/>
    <lineage>
        <taxon>Bacteria</taxon>
        <taxon>Bacillati</taxon>
        <taxon>Bacillota</taxon>
        <taxon>Bacilli</taxon>
        <taxon>Lactobacillales</taxon>
        <taxon>Enterococcaceae</taxon>
        <taxon>Enterococcus</taxon>
    </lineage>
</organism>
<feature type="transmembrane region" description="Helical" evidence="6">
    <location>
        <begin position="564"/>
        <end position="586"/>
    </location>
</feature>
<dbReference type="GO" id="GO:0005886">
    <property type="term" value="C:plasma membrane"/>
    <property type="evidence" value="ECO:0007669"/>
    <property type="project" value="UniProtKB-SubCell"/>
</dbReference>
<dbReference type="PANTHER" id="PTHR46795:SF3">
    <property type="entry name" value="ABC TRANSPORTER PERMEASE"/>
    <property type="match status" value="1"/>
</dbReference>
<keyword evidence="6" id="KW-0813">Transport</keyword>
<keyword evidence="4 6" id="KW-1133">Transmembrane helix</keyword>
<accession>A0A267HR44</accession>
<evidence type="ECO:0000256" key="5">
    <source>
        <dbReference type="ARBA" id="ARBA00023136"/>
    </source>
</evidence>
<feature type="transmembrane region" description="Helical" evidence="6">
    <location>
        <begin position="298"/>
        <end position="321"/>
    </location>
</feature>
<keyword evidence="5 6" id="KW-0472">Membrane</keyword>
<gene>
    <name evidence="8" type="ORF">AKL21_11775</name>
</gene>
<keyword evidence="3 6" id="KW-0812">Transmembrane</keyword>
<dbReference type="PIRSF" id="PIRSF018968">
    <property type="entry name" value="ABC_permease_BceB"/>
    <property type="match status" value="1"/>
</dbReference>
<reference evidence="8 9" key="1">
    <citation type="submission" date="2015-08" db="EMBL/GenBank/DDBJ databases">
        <title>Enterococcus genome sequence.</title>
        <authorList>
            <person name="Acedo J.Z."/>
            <person name="Vederas J.C."/>
        </authorList>
    </citation>
    <scope>NUCLEOTIDE SEQUENCE [LARGE SCALE GENOMIC DNA]</scope>
    <source>
        <strain evidence="8 9">49</strain>
    </source>
</reference>
<evidence type="ECO:0000256" key="1">
    <source>
        <dbReference type="ARBA" id="ARBA00004651"/>
    </source>
</evidence>
<feature type="transmembrane region" description="Helical" evidence="6">
    <location>
        <begin position="146"/>
        <end position="169"/>
    </location>
</feature>
<feature type="domain" description="ABC3 transporter permease C-terminal" evidence="7">
    <location>
        <begin position="60"/>
        <end position="179"/>
    </location>
</feature>
<feature type="transmembrane region" description="Helical" evidence="6">
    <location>
        <begin position="56"/>
        <end position="79"/>
    </location>
</feature>
<comment type="caution">
    <text evidence="8">The sequence shown here is derived from an EMBL/GenBank/DDBJ whole genome shotgun (WGS) entry which is preliminary data.</text>
</comment>
<protein>
    <recommendedName>
        <fullName evidence="7">ABC3 transporter permease C-terminal domain-containing protein</fullName>
    </recommendedName>
</protein>
<evidence type="ECO:0000259" key="7">
    <source>
        <dbReference type="Pfam" id="PF02687"/>
    </source>
</evidence>
<dbReference type="AlphaFoldDB" id="A0A267HR44"/>
<comment type="subcellular location">
    <subcellularLocation>
        <location evidence="1 6">Cell membrane</location>
        <topology evidence="1 6">Multi-pass membrane protein</topology>
    </subcellularLocation>
</comment>
<name>A0A267HR44_9ENTE</name>